<dbReference type="VEuPathDB" id="FungiDB:EYZ11_006299"/>
<comment type="similarity">
    <text evidence="6">Belongs to the anthrone oxygenase family.</text>
</comment>
<protein>
    <recommendedName>
        <fullName evidence="10">DUF1772 domain-containing protein</fullName>
    </recommendedName>
</protein>
<feature type="transmembrane region" description="Helical" evidence="7">
    <location>
        <begin position="20"/>
        <end position="38"/>
    </location>
</feature>
<evidence type="ECO:0000256" key="2">
    <source>
        <dbReference type="ARBA" id="ARBA00022692"/>
    </source>
</evidence>
<gene>
    <name evidence="8" type="ORF">EYZ11_006299</name>
</gene>
<dbReference type="PANTHER" id="PTHR35042">
    <property type="entry name" value="ANTHRONE OXYGENASE ENCC"/>
    <property type="match status" value="1"/>
</dbReference>
<dbReference type="Proteomes" id="UP000308092">
    <property type="component" value="Unassembled WGS sequence"/>
</dbReference>
<comment type="subcellular location">
    <subcellularLocation>
        <location evidence="1">Membrane</location>
        <topology evidence="1">Multi-pass membrane protein</topology>
    </subcellularLocation>
</comment>
<dbReference type="Pfam" id="PF08592">
    <property type="entry name" value="Anthrone_oxy"/>
    <property type="match status" value="1"/>
</dbReference>
<sequence length="180" mass="19219">MSSVPSGVRIAQTVGLTGAAWLSGNIAALSVNVIPALLQSHREEQIPLSITVKQFRNMYENGKAQNPPIALVTAVAFGYLAWAARSESTFPLAVQNSTCACVSSLYLTAAVLTLGIVPWTLATMRRTNQGLLDKANSTWVPDEKSSVDTVESFERWIVLNAVRSLFPLAGGIIGLVAVFS</sequence>
<feature type="transmembrane region" description="Helical" evidence="7">
    <location>
        <begin position="104"/>
        <end position="122"/>
    </location>
</feature>
<evidence type="ECO:0000256" key="6">
    <source>
        <dbReference type="ARBA" id="ARBA00034313"/>
    </source>
</evidence>
<dbReference type="EMBL" id="SOSA01000220">
    <property type="protein sequence ID" value="THC94200.1"/>
    <property type="molecule type" value="Genomic_DNA"/>
</dbReference>
<proteinExistence type="inferred from homology"/>
<dbReference type="InterPro" id="IPR013901">
    <property type="entry name" value="Anthrone_oxy"/>
</dbReference>
<dbReference type="AlphaFoldDB" id="A0A4S3JG51"/>
<keyword evidence="2 7" id="KW-0812">Transmembrane</keyword>
<keyword evidence="5 7" id="KW-0472">Membrane</keyword>
<evidence type="ECO:0000256" key="3">
    <source>
        <dbReference type="ARBA" id="ARBA00022989"/>
    </source>
</evidence>
<dbReference type="GO" id="GO:0004497">
    <property type="term" value="F:monooxygenase activity"/>
    <property type="evidence" value="ECO:0007669"/>
    <property type="project" value="UniProtKB-KW"/>
</dbReference>
<accession>A0A4S3JG51</accession>
<keyword evidence="4" id="KW-0560">Oxidoreductase</keyword>
<evidence type="ECO:0000256" key="5">
    <source>
        <dbReference type="ARBA" id="ARBA00023136"/>
    </source>
</evidence>
<keyword evidence="4" id="KW-0503">Monooxygenase</keyword>
<dbReference type="GO" id="GO:0016020">
    <property type="term" value="C:membrane"/>
    <property type="evidence" value="ECO:0007669"/>
    <property type="project" value="UniProtKB-SubCell"/>
</dbReference>
<evidence type="ECO:0000313" key="8">
    <source>
        <dbReference type="EMBL" id="THC94200.1"/>
    </source>
</evidence>
<name>A0A4S3JG51_9EURO</name>
<dbReference type="STRING" id="1220188.A0A4S3JG51"/>
<reference evidence="8 9" key="1">
    <citation type="submission" date="2019-03" db="EMBL/GenBank/DDBJ databases">
        <title>The genome sequence of a newly discovered highly antifungal drug resistant Aspergillus species, Aspergillus tanneri NIH 1004.</title>
        <authorList>
            <person name="Mounaud S."/>
            <person name="Singh I."/>
            <person name="Joardar V."/>
            <person name="Pakala S."/>
            <person name="Pakala S."/>
            <person name="Venepally P."/>
            <person name="Hoover J."/>
            <person name="Nierman W."/>
            <person name="Chung J."/>
            <person name="Losada L."/>
        </authorList>
    </citation>
    <scope>NUCLEOTIDE SEQUENCE [LARGE SCALE GENOMIC DNA]</scope>
    <source>
        <strain evidence="8 9">NIH1004</strain>
    </source>
</reference>
<evidence type="ECO:0000256" key="7">
    <source>
        <dbReference type="SAM" id="Phobius"/>
    </source>
</evidence>
<evidence type="ECO:0000256" key="4">
    <source>
        <dbReference type="ARBA" id="ARBA00023033"/>
    </source>
</evidence>
<evidence type="ECO:0000313" key="9">
    <source>
        <dbReference type="Proteomes" id="UP000308092"/>
    </source>
</evidence>
<evidence type="ECO:0000256" key="1">
    <source>
        <dbReference type="ARBA" id="ARBA00004141"/>
    </source>
</evidence>
<keyword evidence="9" id="KW-1185">Reference proteome</keyword>
<organism evidence="8 9">
    <name type="scientific">Aspergillus tanneri</name>
    <dbReference type="NCBI Taxonomy" id="1220188"/>
    <lineage>
        <taxon>Eukaryota</taxon>
        <taxon>Fungi</taxon>
        <taxon>Dikarya</taxon>
        <taxon>Ascomycota</taxon>
        <taxon>Pezizomycotina</taxon>
        <taxon>Eurotiomycetes</taxon>
        <taxon>Eurotiomycetidae</taxon>
        <taxon>Eurotiales</taxon>
        <taxon>Aspergillaceae</taxon>
        <taxon>Aspergillus</taxon>
        <taxon>Aspergillus subgen. Circumdati</taxon>
    </lineage>
</organism>
<feature type="transmembrane region" description="Helical" evidence="7">
    <location>
        <begin position="66"/>
        <end position="84"/>
    </location>
</feature>
<dbReference type="PANTHER" id="PTHR35042:SF1">
    <property type="entry name" value="DUF1772-DOMAIN-CONTAINING PROTEIN"/>
    <property type="match status" value="1"/>
</dbReference>
<keyword evidence="3 7" id="KW-1133">Transmembrane helix</keyword>
<evidence type="ECO:0008006" key="10">
    <source>
        <dbReference type="Google" id="ProtNLM"/>
    </source>
</evidence>
<feature type="transmembrane region" description="Helical" evidence="7">
    <location>
        <begin position="161"/>
        <end position="179"/>
    </location>
</feature>
<comment type="caution">
    <text evidence="8">The sequence shown here is derived from an EMBL/GenBank/DDBJ whole genome shotgun (WGS) entry which is preliminary data.</text>
</comment>